<name>A0A9N8JC79_9PEZI</name>
<feature type="chain" id="PRO_5040459279" evidence="1">
    <location>
        <begin position="18"/>
        <end position="111"/>
    </location>
</feature>
<proteinExistence type="predicted"/>
<feature type="signal peptide" evidence="1">
    <location>
        <begin position="1"/>
        <end position="17"/>
    </location>
</feature>
<dbReference type="Proteomes" id="UP000716446">
    <property type="component" value="Unassembled WGS sequence"/>
</dbReference>
<organism evidence="2 3">
    <name type="scientific">Aureobasidium vineae</name>
    <dbReference type="NCBI Taxonomy" id="2773715"/>
    <lineage>
        <taxon>Eukaryota</taxon>
        <taxon>Fungi</taxon>
        <taxon>Dikarya</taxon>
        <taxon>Ascomycota</taxon>
        <taxon>Pezizomycotina</taxon>
        <taxon>Dothideomycetes</taxon>
        <taxon>Dothideomycetidae</taxon>
        <taxon>Dothideales</taxon>
        <taxon>Saccotheciaceae</taxon>
        <taxon>Aureobasidium</taxon>
    </lineage>
</organism>
<dbReference type="AlphaFoldDB" id="A0A9N8JC79"/>
<evidence type="ECO:0000313" key="3">
    <source>
        <dbReference type="Proteomes" id="UP000716446"/>
    </source>
</evidence>
<keyword evidence="1" id="KW-0732">Signal</keyword>
<dbReference type="Pfam" id="PF22514">
    <property type="entry name" value="EXPB1_D1"/>
    <property type="match status" value="1"/>
</dbReference>
<evidence type="ECO:0000256" key="1">
    <source>
        <dbReference type="SAM" id="SignalP"/>
    </source>
</evidence>
<gene>
    <name evidence="2" type="ORF">AWRI4619_LOCUS3755</name>
</gene>
<dbReference type="Gene3D" id="2.40.40.10">
    <property type="entry name" value="RlpA-like domain"/>
    <property type="match status" value="1"/>
</dbReference>
<accession>A0A9N8JC79</accession>
<evidence type="ECO:0000313" key="2">
    <source>
        <dbReference type="EMBL" id="CAD0085344.1"/>
    </source>
</evidence>
<sequence length="111" mass="11072">MYTSITLLAASAGLATAATSYKASFTQYGSTDTWGSGNCNVATTACGFYTSPGYSAANGLSGTNQYGANLNFDLCIDSGASAALFGSSGVGLAVGSAEQVDCGQWSGEVVY</sequence>
<keyword evidence="3" id="KW-1185">Reference proteome</keyword>
<protein>
    <submittedName>
        <fullName evidence="2">Uncharacterized protein</fullName>
    </submittedName>
</protein>
<reference evidence="2" key="1">
    <citation type="submission" date="2020-06" db="EMBL/GenBank/DDBJ databases">
        <authorList>
            <person name="Onetto C."/>
        </authorList>
    </citation>
    <scope>NUCLEOTIDE SEQUENCE</scope>
</reference>
<dbReference type="EMBL" id="CAIJEN010000004">
    <property type="protein sequence ID" value="CAD0085344.1"/>
    <property type="molecule type" value="Genomic_DNA"/>
</dbReference>
<comment type="caution">
    <text evidence="2">The sequence shown here is derived from an EMBL/GenBank/DDBJ whole genome shotgun (WGS) entry which is preliminary data.</text>
</comment>
<dbReference type="InterPro" id="IPR036908">
    <property type="entry name" value="RlpA-like_sf"/>
</dbReference>